<dbReference type="AlphaFoldDB" id="A0A2L0D3L7"/>
<feature type="active site" description="Proton donor/acceptor" evidence="2">
    <location>
        <position position="118"/>
    </location>
</feature>
<keyword evidence="3" id="KW-0812">Transmembrane</keyword>
<dbReference type="RefSeq" id="WP_104967534.1">
    <property type="nucleotide sequence ID" value="NZ_CP025536.1"/>
</dbReference>
<dbReference type="Pfam" id="PF04203">
    <property type="entry name" value="Sortase"/>
    <property type="match status" value="1"/>
</dbReference>
<accession>A0A2L0D3L7</accession>
<dbReference type="CDD" id="cd00004">
    <property type="entry name" value="Sortase"/>
    <property type="match status" value="1"/>
</dbReference>
<evidence type="ECO:0000256" key="2">
    <source>
        <dbReference type="PIRSR" id="PIRSR605754-1"/>
    </source>
</evidence>
<keyword evidence="3" id="KW-1133">Transmembrane helix</keyword>
<feature type="active site" description="Acyl-thioester intermediate" evidence="2">
    <location>
        <position position="181"/>
    </location>
</feature>
<dbReference type="InterPro" id="IPR023365">
    <property type="entry name" value="Sortase_dom-sf"/>
</dbReference>
<dbReference type="EMBL" id="CP025536">
    <property type="protein sequence ID" value="AUW96199.1"/>
    <property type="molecule type" value="Genomic_DNA"/>
</dbReference>
<dbReference type="OrthoDB" id="2328774at2"/>
<reference evidence="4 5" key="2">
    <citation type="submission" date="2018-02" db="EMBL/GenBank/DDBJ databases">
        <title>Whole genome sequencing analysis of Streptococcus pluranimalium isolated from cattle infected mastitis in China.</title>
        <authorList>
            <person name="Zhang J.-R."/>
            <person name="Hu G.-Z."/>
        </authorList>
    </citation>
    <scope>NUCLEOTIDE SEQUENCE [LARGE SCALE GENOMIC DNA]</scope>
    <source>
        <strain evidence="4 5">TH11417</strain>
    </source>
</reference>
<evidence type="ECO:0000256" key="1">
    <source>
        <dbReference type="ARBA" id="ARBA00022801"/>
    </source>
</evidence>
<dbReference type="SUPFAM" id="SSF63817">
    <property type="entry name" value="Sortase"/>
    <property type="match status" value="1"/>
</dbReference>
<evidence type="ECO:0000256" key="3">
    <source>
        <dbReference type="SAM" id="Phobius"/>
    </source>
</evidence>
<dbReference type="Gene3D" id="2.40.260.10">
    <property type="entry name" value="Sortase"/>
    <property type="match status" value="1"/>
</dbReference>
<name>A0A2L0D3L7_9STRE</name>
<keyword evidence="3" id="KW-0472">Membrane</keyword>
<evidence type="ECO:0000313" key="4">
    <source>
        <dbReference type="EMBL" id="AUW96199.1"/>
    </source>
</evidence>
<feature type="transmembrane region" description="Helical" evidence="3">
    <location>
        <begin position="9"/>
        <end position="27"/>
    </location>
</feature>
<proteinExistence type="predicted"/>
<dbReference type="InterPro" id="IPR005754">
    <property type="entry name" value="Sortase"/>
</dbReference>
<protein>
    <submittedName>
        <fullName evidence="4">Sortase</fullName>
    </submittedName>
</protein>
<reference evidence="4 5" key="1">
    <citation type="submission" date="2017-12" db="EMBL/GenBank/DDBJ databases">
        <authorList>
            <person name="Hurst M.R.H."/>
        </authorList>
    </citation>
    <scope>NUCLEOTIDE SEQUENCE [LARGE SCALE GENOMIC DNA]</scope>
    <source>
        <strain evidence="4 5">TH11417</strain>
    </source>
</reference>
<dbReference type="GeneID" id="98392921"/>
<dbReference type="Proteomes" id="UP000238956">
    <property type="component" value="Chromosome"/>
</dbReference>
<dbReference type="GO" id="GO:0016787">
    <property type="term" value="F:hydrolase activity"/>
    <property type="evidence" value="ECO:0007669"/>
    <property type="project" value="UniProtKB-KW"/>
</dbReference>
<keyword evidence="5" id="KW-1185">Reference proteome</keyword>
<dbReference type="KEGG" id="splr:C0J00_03210"/>
<keyword evidence="1" id="KW-0378">Hydrolase</keyword>
<evidence type="ECO:0000313" key="5">
    <source>
        <dbReference type="Proteomes" id="UP000238956"/>
    </source>
</evidence>
<gene>
    <name evidence="4" type="ORF">C0J00_03210</name>
</gene>
<sequence>MINRNVRIYLLRLLGIACIIFSVFYTWNNIDAARTAEKSSQDINQKLQIDQSSKRLLSENDAMPVSAVSGVDYLGKLTITSENITLPVAAKYRFEQMSLTPTRYRGSYKTNDLVICAHNYRYQFDPLRTIPMGEKIEFETVDGKTYSYVITNREIIKPTAVEEVIKETAGDTDWDLSLFTCTPSGAARVIIRCRLVA</sequence>
<organism evidence="4 5">
    <name type="scientific">Streptococcus pluranimalium</name>
    <dbReference type="NCBI Taxonomy" id="82348"/>
    <lineage>
        <taxon>Bacteria</taxon>
        <taxon>Bacillati</taxon>
        <taxon>Bacillota</taxon>
        <taxon>Bacilli</taxon>
        <taxon>Lactobacillales</taxon>
        <taxon>Streptococcaceae</taxon>
        <taxon>Streptococcus</taxon>
    </lineage>
</organism>